<gene>
    <name evidence="2" type="ORF">F2P56_008633</name>
</gene>
<evidence type="ECO:0000259" key="1">
    <source>
        <dbReference type="Pfam" id="PF07727"/>
    </source>
</evidence>
<dbReference type="EMBL" id="LIHL02000004">
    <property type="protein sequence ID" value="KAF5471869.1"/>
    <property type="molecule type" value="Genomic_DNA"/>
</dbReference>
<reference evidence="2" key="1">
    <citation type="submission" date="2015-10" db="EMBL/GenBank/DDBJ databases">
        <authorList>
            <person name="Martinez-Garcia P.J."/>
            <person name="Crepeau M.W."/>
            <person name="Puiu D."/>
            <person name="Gonzalez-Ibeas D."/>
            <person name="Whalen J."/>
            <person name="Stevens K."/>
            <person name="Paul R."/>
            <person name="Butterfield T."/>
            <person name="Britton M."/>
            <person name="Reagan R."/>
            <person name="Chakraborty S."/>
            <person name="Walawage S.L."/>
            <person name="Vasquez-Gross H.A."/>
            <person name="Cardeno C."/>
            <person name="Famula R."/>
            <person name="Pratt K."/>
            <person name="Kuruganti S."/>
            <person name="Aradhya M.K."/>
            <person name="Leslie C.A."/>
            <person name="Dandekar A.M."/>
            <person name="Salzberg S.L."/>
            <person name="Wegrzyn J.L."/>
            <person name="Langley C.H."/>
            <person name="Neale D.B."/>
        </authorList>
    </citation>
    <scope>NUCLEOTIDE SEQUENCE</scope>
    <source>
        <tissue evidence="2">Leaves</tissue>
    </source>
</reference>
<dbReference type="Gramene" id="Jr04_04960_p1">
    <property type="protein sequence ID" value="cds.Jr04_04960_p1"/>
    <property type="gene ID" value="Jr04_04960"/>
</dbReference>
<reference evidence="2" key="2">
    <citation type="submission" date="2020-03" db="EMBL/GenBank/DDBJ databases">
        <title>Walnut 2.0.</title>
        <authorList>
            <person name="Marrano A."/>
            <person name="Britton M."/>
            <person name="Zimin A.V."/>
            <person name="Zaini P.A."/>
            <person name="Workman R."/>
            <person name="Puiu D."/>
            <person name="Bianco L."/>
            <person name="Allen B.J."/>
            <person name="Troggio M."/>
            <person name="Leslie C.A."/>
            <person name="Timp W."/>
            <person name="Dendekar A."/>
            <person name="Salzberg S.L."/>
            <person name="Neale D.B."/>
        </authorList>
    </citation>
    <scope>NUCLEOTIDE SEQUENCE</scope>
    <source>
        <tissue evidence="2">Leaves</tissue>
    </source>
</reference>
<dbReference type="InterPro" id="IPR043502">
    <property type="entry name" value="DNA/RNA_pol_sf"/>
</dbReference>
<dbReference type="CDD" id="cd09272">
    <property type="entry name" value="RNase_HI_RT_Ty1"/>
    <property type="match status" value="1"/>
</dbReference>
<evidence type="ECO:0000313" key="2">
    <source>
        <dbReference type="EMBL" id="KAF5471869.1"/>
    </source>
</evidence>
<dbReference type="AlphaFoldDB" id="A0A833XUY0"/>
<feature type="domain" description="Reverse transcriptase Ty1/copia-type" evidence="1">
    <location>
        <begin position="1"/>
        <end position="104"/>
    </location>
</feature>
<dbReference type="Proteomes" id="UP000619265">
    <property type="component" value="Unassembled WGS sequence"/>
</dbReference>
<evidence type="ECO:0000313" key="3">
    <source>
        <dbReference type="Proteomes" id="UP000619265"/>
    </source>
</evidence>
<dbReference type="Pfam" id="PF07727">
    <property type="entry name" value="RVT_2"/>
    <property type="match status" value="1"/>
</dbReference>
<name>A0A833XUY0_JUGRE</name>
<dbReference type="PANTHER" id="PTHR11439:SF470">
    <property type="entry name" value="CYSTEINE-RICH RLK (RECEPTOR-LIKE PROTEIN KINASE) 8"/>
    <property type="match status" value="1"/>
</dbReference>
<proteinExistence type="predicted"/>
<comment type="caution">
    <text evidence="2">The sequence shown here is derived from an EMBL/GenBank/DDBJ whole genome shotgun (WGS) entry which is preliminary data.</text>
</comment>
<dbReference type="PANTHER" id="PTHR11439">
    <property type="entry name" value="GAG-POL-RELATED RETROTRANSPOSON"/>
    <property type="match status" value="1"/>
</dbReference>
<organism evidence="2 3">
    <name type="scientific">Juglans regia</name>
    <name type="common">English walnut</name>
    <dbReference type="NCBI Taxonomy" id="51240"/>
    <lineage>
        <taxon>Eukaryota</taxon>
        <taxon>Viridiplantae</taxon>
        <taxon>Streptophyta</taxon>
        <taxon>Embryophyta</taxon>
        <taxon>Tracheophyta</taxon>
        <taxon>Spermatophyta</taxon>
        <taxon>Magnoliopsida</taxon>
        <taxon>eudicotyledons</taxon>
        <taxon>Gunneridae</taxon>
        <taxon>Pentapetalae</taxon>
        <taxon>rosids</taxon>
        <taxon>fabids</taxon>
        <taxon>Fagales</taxon>
        <taxon>Juglandaceae</taxon>
        <taxon>Juglans</taxon>
    </lineage>
</organism>
<accession>A0A833XUY0</accession>
<protein>
    <recommendedName>
        <fullName evidence="1">Reverse transcriptase Ty1/copia-type domain-containing protein</fullName>
    </recommendedName>
</protein>
<dbReference type="SUPFAM" id="SSF56672">
    <property type="entry name" value="DNA/RNA polymerases"/>
    <property type="match status" value="1"/>
</dbReference>
<sequence length="213" mass="23468">MDLEFINSQSDNSLFVYVSDSLTMYVLVYVNDILTTGSNSDAITYLLAQLNCDFAVKDLGPLNYFLGVEVISVSGGLFLSQRQYILKLLKCTNTLEAKPVSSPMSSSQQLSLFDGNPCPDENLFHSVVRALQYLSLTQISLLLLLLKSSPSTQLSVYSDADWAGSPDNRKSTSGYCIYYGHNLISWSSKKQPTVARSSTEAEYRVVAHATAET</sequence>
<dbReference type="InterPro" id="IPR013103">
    <property type="entry name" value="RVT_2"/>
</dbReference>